<proteinExistence type="predicted"/>
<feature type="compositionally biased region" description="Polar residues" evidence="7">
    <location>
        <begin position="272"/>
        <end position="282"/>
    </location>
</feature>
<dbReference type="InterPro" id="IPR001138">
    <property type="entry name" value="Zn2Cys6_DnaBD"/>
</dbReference>
<dbReference type="Proteomes" id="UP000248961">
    <property type="component" value="Unassembled WGS sequence"/>
</dbReference>
<dbReference type="SUPFAM" id="SSF57701">
    <property type="entry name" value="Zn2/Cys6 DNA-binding domain"/>
    <property type="match status" value="1"/>
</dbReference>
<dbReference type="OrthoDB" id="3172332at2759"/>
<dbReference type="SMART" id="SM00066">
    <property type="entry name" value="GAL4"/>
    <property type="match status" value="1"/>
</dbReference>
<keyword evidence="10" id="KW-1185">Reference proteome</keyword>
<keyword evidence="2" id="KW-0862">Zinc</keyword>
<keyword evidence="6" id="KW-0539">Nucleus</keyword>
<dbReference type="PROSITE" id="PS50048">
    <property type="entry name" value="ZN2_CY6_FUNGAL_2"/>
    <property type="match status" value="1"/>
</dbReference>
<feature type="compositionally biased region" description="Polar residues" evidence="7">
    <location>
        <begin position="256"/>
        <end position="266"/>
    </location>
</feature>
<dbReference type="Gene3D" id="4.10.240.10">
    <property type="entry name" value="Zn(2)-C6 fungal-type DNA-binding domain"/>
    <property type="match status" value="1"/>
</dbReference>
<keyword evidence="1" id="KW-0479">Metal-binding</keyword>
<feature type="non-terminal residue" evidence="9">
    <location>
        <position position="1"/>
    </location>
</feature>
<evidence type="ECO:0000256" key="1">
    <source>
        <dbReference type="ARBA" id="ARBA00022723"/>
    </source>
</evidence>
<keyword evidence="4" id="KW-0238">DNA-binding</keyword>
<evidence type="ECO:0000259" key="8">
    <source>
        <dbReference type="PROSITE" id="PS50048"/>
    </source>
</evidence>
<evidence type="ECO:0000256" key="4">
    <source>
        <dbReference type="ARBA" id="ARBA00023125"/>
    </source>
</evidence>
<dbReference type="CDD" id="cd00067">
    <property type="entry name" value="GAL4"/>
    <property type="match status" value="1"/>
</dbReference>
<dbReference type="GeneID" id="37195618"/>
<dbReference type="PROSITE" id="PS00463">
    <property type="entry name" value="ZN2_CY6_FUNGAL_1"/>
    <property type="match status" value="1"/>
</dbReference>
<evidence type="ECO:0000256" key="7">
    <source>
        <dbReference type="SAM" id="MobiDB-lite"/>
    </source>
</evidence>
<protein>
    <recommendedName>
        <fullName evidence="8">Zn(2)-C6 fungal-type domain-containing protein</fullName>
    </recommendedName>
</protein>
<feature type="domain" description="Zn(2)-C6 fungal-type" evidence="8">
    <location>
        <begin position="11"/>
        <end position="39"/>
    </location>
</feature>
<gene>
    <name evidence="9" type="ORF">BO97DRAFT_327875</name>
</gene>
<dbReference type="RefSeq" id="XP_025551710.1">
    <property type="nucleotide sequence ID" value="XM_025691329.1"/>
</dbReference>
<evidence type="ECO:0000256" key="6">
    <source>
        <dbReference type="ARBA" id="ARBA00023242"/>
    </source>
</evidence>
<evidence type="ECO:0000313" key="9">
    <source>
        <dbReference type="EMBL" id="RAL12556.1"/>
    </source>
</evidence>
<dbReference type="InterPro" id="IPR036864">
    <property type="entry name" value="Zn2-C6_fun-type_DNA-bd_sf"/>
</dbReference>
<dbReference type="Pfam" id="PF11951">
    <property type="entry name" value="Fungal_trans_2"/>
    <property type="match status" value="1"/>
</dbReference>
<evidence type="ECO:0000256" key="2">
    <source>
        <dbReference type="ARBA" id="ARBA00022833"/>
    </source>
</evidence>
<dbReference type="InterPro" id="IPR052360">
    <property type="entry name" value="Transcr_Regulatory_Proteins"/>
</dbReference>
<evidence type="ECO:0000256" key="3">
    <source>
        <dbReference type="ARBA" id="ARBA00023015"/>
    </source>
</evidence>
<keyword evidence="5" id="KW-0804">Transcription</keyword>
<dbReference type="PANTHER" id="PTHR36206:SF16">
    <property type="entry name" value="TRANSCRIPTION FACTOR DOMAIN-CONTAINING PROTEIN-RELATED"/>
    <property type="match status" value="1"/>
</dbReference>
<feature type="region of interest" description="Disordered" evidence="7">
    <location>
        <begin position="256"/>
        <end position="282"/>
    </location>
</feature>
<dbReference type="InterPro" id="IPR021858">
    <property type="entry name" value="Fun_TF"/>
</dbReference>
<dbReference type="GO" id="GO:0003677">
    <property type="term" value="F:DNA binding"/>
    <property type="evidence" value="ECO:0007669"/>
    <property type="project" value="UniProtKB-KW"/>
</dbReference>
<reference evidence="9 10" key="1">
    <citation type="submission" date="2018-02" db="EMBL/GenBank/DDBJ databases">
        <title>The genomes of Aspergillus section Nigri reveals drivers in fungal speciation.</title>
        <authorList>
            <consortium name="DOE Joint Genome Institute"/>
            <person name="Vesth T.C."/>
            <person name="Nybo J."/>
            <person name="Theobald S."/>
            <person name="Brandl J."/>
            <person name="Frisvad J.C."/>
            <person name="Nielsen K.F."/>
            <person name="Lyhne E.K."/>
            <person name="Kogle M.E."/>
            <person name="Kuo A."/>
            <person name="Riley R."/>
            <person name="Clum A."/>
            <person name="Nolan M."/>
            <person name="Lipzen A."/>
            <person name="Salamov A."/>
            <person name="Henrissat B."/>
            <person name="Wiebenga A."/>
            <person name="De vries R.P."/>
            <person name="Grigoriev I.V."/>
            <person name="Mortensen U.H."/>
            <person name="Andersen M.R."/>
            <person name="Baker S.E."/>
        </authorList>
    </citation>
    <scope>NUCLEOTIDE SEQUENCE [LARGE SCALE GENOMIC DNA]</scope>
    <source>
        <strain evidence="9 10">CBS 101889</strain>
    </source>
</reference>
<dbReference type="GO" id="GO:0000981">
    <property type="term" value="F:DNA-binding transcription factor activity, RNA polymerase II-specific"/>
    <property type="evidence" value="ECO:0007669"/>
    <property type="project" value="InterPro"/>
</dbReference>
<accession>A0A395HYE8</accession>
<dbReference type="GO" id="GO:0009893">
    <property type="term" value="P:positive regulation of metabolic process"/>
    <property type="evidence" value="ECO:0007669"/>
    <property type="project" value="UniProtKB-ARBA"/>
</dbReference>
<dbReference type="PANTHER" id="PTHR36206">
    <property type="entry name" value="ASPERCRYPTIN BIOSYNTHESIS CLUSTER-SPECIFIC TRANSCRIPTION REGULATOR ATNN-RELATED"/>
    <property type="match status" value="1"/>
</dbReference>
<dbReference type="Pfam" id="PF00172">
    <property type="entry name" value="Zn_clus"/>
    <property type="match status" value="1"/>
</dbReference>
<name>A0A395HYE8_ASPHC</name>
<feature type="non-terminal residue" evidence="9">
    <location>
        <position position="452"/>
    </location>
</feature>
<evidence type="ECO:0000256" key="5">
    <source>
        <dbReference type="ARBA" id="ARBA00023163"/>
    </source>
</evidence>
<dbReference type="EMBL" id="KZ824283">
    <property type="protein sequence ID" value="RAL12556.1"/>
    <property type="molecule type" value="Genomic_DNA"/>
</dbReference>
<evidence type="ECO:0000313" key="10">
    <source>
        <dbReference type="Proteomes" id="UP000248961"/>
    </source>
</evidence>
<dbReference type="STRING" id="1450537.A0A395HYE8"/>
<sequence>RRPGSKRSRTGCRTCRARRIKCDETPNKCLNCTSTGRLCDGYDFHRQLPYQLPQRLIVAAPIVTTVPWASTSDERRCFAFVHARTIPDTLSYFDSVVWQRFLLQMVPREPAVWHAVVALGALHQQIETGGLIGRTPTVWHWLAIAQSARSFACLQRRNPHDPVMRNVTLLCCLLFTVMDLIRQEYKSSLHHLRAGLRILRETEQPSPQESPTSADWIATFRHLDTQIGVDDPSLWCWSGDQSDPVVVHPEIDPWWRQQQQQESPASSLHHLTGSSSNPLSSARQTLEPLFNRLNKFARRCWRMSPAEIQAAQTALSAEQLAIATQLRHATRFMQAFRREEALSPKHRRGAELLELWVASVSLVVRTCPHHHDAALLRRFTPQYGALLRRIQQFIADFPERPTVTVDLGVIRMLFIVGDGCQDFRLRWEAIQALRNWPHQEGPFYSVGMAALL</sequence>
<dbReference type="VEuPathDB" id="FungiDB:BO97DRAFT_327875"/>
<dbReference type="GO" id="GO:0008270">
    <property type="term" value="F:zinc ion binding"/>
    <property type="evidence" value="ECO:0007669"/>
    <property type="project" value="InterPro"/>
</dbReference>
<dbReference type="AlphaFoldDB" id="A0A395HYE8"/>
<organism evidence="9 10">
    <name type="scientific">Aspergillus homomorphus (strain CBS 101889)</name>
    <dbReference type="NCBI Taxonomy" id="1450537"/>
    <lineage>
        <taxon>Eukaryota</taxon>
        <taxon>Fungi</taxon>
        <taxon>Dikarya</taxon>
        <taxon>Ascomycota</taxon>
        <taxon>Pezizomycotina</taxon>
        <taxon>Eurotiomycetes</taxon>
        <taxon>Eurotiomycetidae</taxon>
        <taxon>Eurotiales</taxon>
        <taxon>Aspergillaceae</taxon>
        <taxon>Aspergillus</taxon>
        <taxon>Aspergillus subgen. Circumdati</taxon>
    </lineage>
</organism>
<keyword evidence="3" id="KW-0805">Transcription regulation</keyword>